<dbReference type="KEGG" id="chrm:FYK34_03555"/>
<evidence type="ECO:0000313" key="3">
    <source>
        <dbReference type="EMBL" id="QEL54704.1"/>
    </source>
</evidence>
<dbReference type="InterPro" id="IPR025877">
    <property type="entry name" value="MobA-like_NTP_Trfase"/>
</dbReference>
<evidence type="ECO:0000259" key="2">
    <source>
        <dbReference type="Pfam" id="PF12804"/>
    </source>
</evidence>
<dbReference type="GO" id="GO:0016779">
    <property type="term" value="F:nucleotidyltransferase activity"/>
    <property type="evidence" value="ECO:0007669"/>
    <property type="project" value="UniProtKB-ARBA"/>
</dbReference>
<reference evidence="3 4" key="1">
    <citation type="submission" date="2019-08" db="EMBL/GenBank/DDBJ databases">
        <title>Chromobacterium paludis, a novel bacterium isolated from a Maryland marsh pond.</title>
        <authorList>
            <person name="Blackburn M.B."/>
            <person name="Gundersen-Rindal D.E."/>
        </authorList>
    </citation>
    <scope>NUCLEOTIDE SEQUENCE [LARGE SCALE GENOMIC DNA]</scope>
    <source>
        <strain evidence="4">IIBBL 257-1</strain>
    </source>
</reference>
<evidence type="ECO:0000256" key="1">
    <source>
        <dbReference type="ARBA" id="ARBA00022842"/>
    </source>
</evidence>
<dbReference type="Gene3D" id="3.90.550.10">
    <property type="entry name" value="Spore Coat Polysaccharide Biosynthesis Protein SpsA, Chain A"/>
    <property type="match status" value="1"/>
</dbReference>
<protein>
    <submittedName>
        <fullName evidence="3">Nucleotidyltransferase family protein</fullName>
    </submittedName>
</protein>
<sequence length="197" mass="20272">MIAGVVLAAGGGSRFGSDKRQARLPDGRSLLEASLSAFVGQLDAVALVLPPDDAFGLALCVRYGLQPLPCALNRAGMGHSLACGAAWALTLADCRGIVLGLGDMPAVRPHTVSQVAAALWQNKPVLPCHDGRAGHPRGLPSSCLAGLLDLSGDAGARDAVDWGQAVRLALDDPGVLLDIDRAEDLQVLASWQAAADR</sequence>
<dbReference type="AlphaFoldDB" id="A0A5C1DD97"/>
<name>A0A5C1DD97_9NEIS</name>
<gene>
    <name evidence="3" type="ORF">FYK34_03555</name>
</gene>
<dbReference type="SUPFAM" id="SSF53448">
    <property type="entry name" value="Nucleotide-diphospho-sugar transferases"/>
    <property type="match status" value="1"/>
</dbReference>
<proteinExistence type="predicted"/>
<dbReference type="Pfam" id="PF12804">
    <property type="entry name" value="NTP_transf_3"/>
    <property type="match status" value="1"/>
</dbReference>
<dbReference type="CDD" id="cd04182">
    <property type="entry name" value="GT_2_like_f"/>
    <property type="match status" value="1"/>
</dbReference>
<dbReference type="PANTHER" id="PTHR43777:SF1">
    <property type="entry name" value="MOLYBDENUM COFACTOR CYTIDYLYLTRANSFERASE"/>
    <property type="match status" value="1"/>
</dbReference>
<evidence type="ECO:0000313" key="4">
    <source>
        <dbReference type="Proteomes" id="UP000322079"/>
    </source>
</evidence>
<accession>A0A5C1DD97</accession>
<organism evidence="3 4">
    <name type="scientific">Chromobacterium paludis</name>
    <dbReference type="NCBI Taxonomy" id="2605945"/>
    <lineage>
        <taxon>Bacteria</taxon>
        <taxon>Pseudomonadati</taxon>
        <taxon>Pseudomonadota</taxon>
        <taxon>Betaproteobacteria</taxon>
        <taxon>Neisseriales</taxon>
        <taxon>Chromobacteriaceae</taxon>
        <taxon>Chromobacterium</taxon>
    </lineage>
</organism>
<dbReference type="InterPro" id="IPR029044">
    <property type="entry name" value="Nucleotide-diphossugar_trans"/>
</dbReference>
<dbReference type="Proteomes" id="UP000322079">
    <property type="component" value="Chromosome"/>
</dbReference>
<keyword evidence="4" id="KW-1185">Reference proteome</keyword>
<dbReference type="PANTHER" id="PTHR43777">
    <property type="entry name" value="MOLYBDENUM COFACTOR CYTIDYLYLTRANSFERASE"/>
    <property type="match status" value="1"/>
</dbReference>
<feature type="domain" description="MobA-like NTP transferase" evidence="2">
    <location>
        <begin position="4"/>
        <end position="161"/>
    </location>
</feature>
<keyword evidence="3" id="KW-0808">Transferase</keyword>
<keyword evidence="1" id="KW-0460">Magnesium</keyword>
<dbReference type="EMBL" id="CP043473">
    <property type="protein sequence ID" value="QEL54704.1"/>
    <property type="molecule type" value="Genomic_DNA"/>
</dbReference>
<dbReference type="RefSeq" id="WP_149295085.1">
    <property type="nucleotide sequence ID" value="NZ_CP043473.1"/>
</dbReference>